<evidence type="ECO:0000313" key="2">
    <source>
        <dbReference type="Proteomes" id="UP000616151"/>
    </source>
</evidence>
<gene>
    <name evidence="1" type="ORF">JHL16_00515</name>
</gene>
<keyword evidence="1" id="KW-0808">Transferase</keyword>
<protein>
    <submittedName>
        <fullName evidence="1">Methyltransferase domain-containing protein</fullName>
    </submittedName>
</protein>
<sequence>MDVADLREFYTSRLGQATRRLIAHRLRDRFGDLTGATVLGLGFATPYLDYPADGAERSLVFMMAQRGVLHWPEGQPNAAALVEECELPLLESTVDFALVIHGLELTDQPTEMLQEIWRVMSPQGRLVMVVPNRRGLWARSDATPFGYGQPYSRSQLQQSLKEAKFSPVGWSQALFMPPSERGLMLKSAAAWERLGLKTSPAFSGVIIVEAVKQVYAVSTRKRSRRMLPRLRPALASFDVKLPRFK</sequence>
<name>A0ACC5QWR0_9HYPH</name>
<dbReference type="Proteomes" id="UP000616151">
    <property type="component" value="Unassembled WGS sequence"/>
</dbReference>
<organism evidence="1 2">
    <name type="scientific">Taklimakanibacter albus</name>
    <dbReference type="NCBI Taxonomy" id="2800327"/>
    <lineage>
        <taxon>Bacteria</taxon>
        <taxon>Pseudomonadati</taxon>
        <taxon>Pseudomonadota</taxon>
        <taxon>Alphaproteobacteria</taxon>
        <taxon>Hyphomicrobiales</taxon>
        <taxon>Aestuariivirgaceae</taxon>
        <taxon>Taklimakanibacter</taxon>
    </lineage>
</organism>
<keyword evidence="2" id="KW-1185">Reference proteome</keyword>
<comment type="caution">
    <text evidence="1">The sequence shown here is derived from an EMBL/GenBank/DDBJ whole genome shotgun (WGS) entry which is preliminary data.</text>
</comment>
<proteinExistence type="predicted"/>
<accession>A0ACC5QWR0</accession>
<dbReference type="EMBL" id="JAENHL010000003">
    <property type="protein sequence ID" value="MBK1864820.1"/>
    <property type="molecule type" value="Genomic_DNA"/>
</dbReference>
<reference evidence="1" key="1">
    <citation type="submission" date="2021-01" db="EMBL/GenBank/DDBJ databases">
        <authorList>
            <person name="Sun Q."/>
        </authorList>
    </citation>
    <scope>NUCLEOTIDE SEQUENCE</scope>
    <source>
        <strain evidence="1">YIM B02566</strain>
    </source>
</reference>
<keyword evidence="1" id="KW-0489">Methyltransferase</keyword>
<evidence type="ECO:0000313" key="1">
    <source>
        <dbReference type="EMBL" id="MBK1864820.1"/>
    </source>
</evidence>